<keyword evidence="1" id="KW-0472">Membrane</keyword>
<comment type="caution">
    <text evidence="2">The sequence shown here is derived from an EMBL/GenBank/DDBJ whole genome shotgun (WGS) entry which is preliminary data.</text>
</comment>
<keyword evidence="1" id="KW-1133">Transmembrane helix</keyword>
<feature type="transmembrane region" description="Helical" evidence="1">
    <location>
        <begin position="82"/>
        <end position="103"/>
    </location>
</feature>
<feature type="transmembrane region" description="Helical" evidence="1">
    <location>
        <begin position="142"/>
        <end position="164"/>
    </location>
</feature>
<sequence length="506" mass="57170">MFKIEIEESPISIEVSMEKQKIEQDHKASFKKIHYSLILFLFIEVFFYLLFSEPVTALLNNGNPLLPLPPDTVISRAARLVMIYHSLAVPFLVANTFWIMEYYPVREKWIPALKVLLIPGAFLVGINGLIFGYTRWRFFHELFYFGLFLVLLGGIVFIISAMPIPGKFPDPETNPSGLTLWGLNLEYFSIIILAVCIIVSTVMGALAALENFTGTIWGLGRPPEAFLPEAIIRVTHHDTVEAYIVSHLHIQLAQSTAMVLLVGYRTSKISGKIYKGVLLANPIGIITISYGAWVLNHYVIWVGAGILILCTIAMAAVGMINTSKDVMGEKYESASRFEKLKGLFRDPVKFTYYFLFLFGQVIVTITGISVGLRVDEVYRLHDNIFIEYSFNVGHWHVLSVLIATILMLKAIDFFEVHGLKRTIIGWLFFIGSVIAFTGANLYMLRLPNADTQLTLFITFTGVWFLLAGYIGGLYFISKQILQERNERKSAEMLLLGEPLVQERLNI</sequence>
<feature type="transmembrane region" description="Helical" evidence="1">
    <location>
        <begin position="423"/>
        <end position="443"/>
    </location>
</feature>
<feature type="transmembrane region" description="Helical" evidence="1">
    <location>
        <begin position="455"/>
        <end position="476"/>
    </location>
</feature>
<dbReference type="EMBL" id="LAZR01004033">
    <property type="protein sequence ID" value="KKN12432.1"/>
    <property type="molecule type" value="Genomic_DNA"/>
</dbReference>
<keyword evidence="1" id="KW-0812">Transmembrane</keyword>
<feature type="transmembrane region" description="Helical" evidence="1">
    <location>
        <begin position="276"/>
        <end position="293"/>
    </location>
</feature>
<feature type="transmembrane region" description="Helical" evidence="1">
    <location>
        <begin position="350"/>
        <end position="372"/>
    </location>
</feature>
<dbReference type="AlphaFoldDB" id="A0A0F9NKC1"/>
<feature type="transmembrane region" description="Helical" evidence="1">
    <location>
        <begin position="115"/>
        <end position="136"/>
    </location>
</feature>
<feature type="transmembrane region" description="Helical" evidence="1">
    <location>
        <begin position="392"/>
        <end position="411"/>
    </location>
</feature>
<accession>A0A0F9NKC1</accession>
<gene>
    <name evidence="2" type="ORF">LCGC14_1016560</name>
</gene>
<feature type="transmembrane region" description="Helical" evidence="1">
    <location>
        <begin position="299"/>
        <end position="320"/>
    </location>
</feature>
<feature type="transmembrane region" description="Helical" evidence="1">
    <location>
        <begin position="33"/>
        <end position="51"/>
    </location>
</feature>
<proteinExistence type="predicted"/>
<evidence type="ECO:0000256" key="1">
    <source>
        <dbReference type="SAM" id="Phobius"/>
    </source>
</evidence>
<organism evidence="2">
    <name type="scientific">marine sediment metagenome</name>
    <dbReference type="NCBI Taxonomy" id="412755"/>
    <lineage>
        <taxon>unclassified sequences</taxon>
        <taxon>metagenomes</taxon>
        <taxon>ecological metagenomes</taxon>
    </lineage>
</organism>
<feature type="transmembrane region" description="Helical" evidence="1">
    <location>
        <begin position="185"/>
        <end position="209"/>
    </location>
</feature>
<name>A0A0F9NKC1_9ZZZZ</name>
<evidence type="ECO:0008006" key="3">
    <source>
        <dbReference type="Google" id="ProtNLM"/>
    </source>
</evidence>
<evidence type="ECO:0000313" key="2">
    <source>
        <dbReference type="EMBL" id="KKN12432.1"/>
    </source>
</evidence>
<reference evidence="2" key="1">
    <citation type="journal article" date="2015" name="Nature">
        <title>Complex archaea that bridge the gap between prokaryotes and eukaryotes.</title>
        <authorList>
            <person name="Spang A."/>
            <person name="Saw J.H."/>
            <person name="Jorgensen S.L."/>
            <person name="Zaremba-Niedzwiedzka K."/>
            <person name="Martijn J."/>
            <person name="Lind A.E."/>
            <person name="van Eijk R."/>
            <person name="Schleper C."/>
            <person name="Guy L."/>
            <person name="Ettema T.J."/>
        </authorList>
    </citation>
    <scope>NUCLEOTIDE SEQUENCE</scope>
</reference>
<protein>
    <recommendedName>
        <fullName evidence="3">Cytochrome oxidase subunit I profile domain-containing protein</fullName>
    </recommendedName>
</protein>